<keyword evidence="4" id="KW-0457">Lysine biosynthesis</keyword>
<evidence type="ECO:0000313" key="7">
    <source>
        <dbReference type="EMBL" id="CQD05539.1"/>
    </source>
</evidence>
<evidence type="ECO:0000313" key="8">
    <source>
        <dbReference type="Proteomes" id="UP000199601"/>
    </source>
</evidence>
<protein>
    <submittedName>
        <fullName evidence="7">Diaminopimelate decarboxylase LysA</fullName>
    </submittedName>
</protein>
<dbReference type="AlphaFoldDB" id="A0A0U1D050"/>
<reference evidence="8" key="1">
    <citation type="submission" date="2015-03" db="EMBL/GenBank/DDBJ databases">
        <authorList>
            <person name="Urmite Genomes"/>
        </authorList>
    </citation>
    <scope>NUCLEOTIDE SEQUENCE [LARGE SCALE GENOMIC DNA]</scope>
    <source>
        <strain evidence="8">CSUR P1344</strain>
    </source>
</reference>
<evidence type="ECO:0000256" key="4">
    <source>
        <dbReference type="ARBA" id="ARBA00023154"/>
    </source>
</evidence>
<keyword evidence="3" id="KW-0663">Pyridoxal phosphate</keyword>
<dbReference type="SUPFAM" id="SSF50621">
    <property type="entry name" value="Alanine racemase C-terminal domain-like"/>
    <property type="match status" value="1"/>
</dbReference>
<keyword evidence="4" id="KW-0028">Amino-acid biosynthesis</keyword>
<dbReference type="InterPro" id="IPR022644">
    <property type="entry name" value="De-COase2_N"/>
</dbReference>
<proteinExistence type="predicted"/>
<dbReference type="InterPro" id="IPR000183">
    <property type="entry name" value="Orn/DAP/Arg_de-COase"/>
</dbReference>
<dbReference type="STRING" id="761804.BN000_01083"/>
<dbReference type="Pfam" id="PF02784">
    <property type="entry name" value="Orn_Arg_deC_N"/>
    <property type="match status" value="1"/>
</dbReference>
<dbReference type="SUPFAM" id="SSF51419">
    <property type="entry name" value="PLP-binding barrel"/>
    <property type="match status" value="1"/>
</dbReference>
<dbReference type="PANTHER" id="PTHR43727">
    <property type="entry name" value="DIAMINOPIMELATE DECARBOXYLASE"/>
    <property type="match status" value="1"/>
</dbReference>
<comment type="cofactor">
    <cofactor evidence="1">
        <name>pyridoxal 5'-phosphate</name>
        <dbReference type="ChEBI" id="CHEBI:597326"/>
    </cofactor>
</comment>
<evidence type="ECO:0000256" key="1">
    <source>
        <dbReference type="ARBA" id="ARBA00001933"/>
    </source>
</evidence>
<dbReference type="PRINTS" id="PR01179">
    <property type="entry name" value="ODADCRBXLASE"/>
</dbReference>
<keyword evidence="8" id="KW-1185">Reference proteome</keyword>
<dbReference type="Gene3D" id="3.20.20.10">
    <property type="entry name" value="Alanine racemase"/>
    <property type="match status" value="1"/>
</dbReference>
<feature type="domain" description="Orn/DAP/Arg decarboxylase 2 N-terminal" evidence="6">
    <location>
        <begin position="60"/>
        <end position="299"/>
    </location>
</feature>
<keyword evidence="5" id="KW-0456">Lyase</keyword>
<keyword evidence="2" id="KW-0210">Decarboxylase</keyword>
<dbReference type="GO" id="GO:0008836">
    <property type="term" value="F:diaminopimelate decarboxylase activity"/>
    <property type="evidence" value="ECO:0007669"/>
    <property type="project" value="InterPro"/>
</dbReference>
<dbReference type="RefSeq" id="WP_085241262.1">
    <property type="nucleotide sequence ID" value="NZ_CTEC01000001.1"/>
</dbReference>
<dbReference type="Proteomes" id="UP000199601">
    <property type="component" value="Unassembled WGS sequence"/>
</dbReference>
<dbReference type="EMBL" id="CTEC01000001">
    <property type="protein sequence ID" value="CQD05539.1"/>
    <property type="molecule type" value="Genomic_DNA"/>
</dbReference>
<accession>A0A0U1D050</accession>
<dbReference type="InterPro" id="IPR029066">
    <property type="entry name" value="PLP-binding_barrel"/>
</dbReference>
<dbReference type="OrthoDB" id="9802241at2"/>
<dbReference type="Gene3D" id="2.40.37.10">
    <property type="entry name" value="Lyase, Ornithine Decarboxylase, Chain A, domain 1"/>
    <property type="match status" value="1"/>
</dbReference>
<name>A0A0U1D050_9MYCO</name>
<evidence type="ECO:0000256" key="2">
    <source>
        <dbReference type="ARBA" id="ARBA00022793"/>
    </source>
</evidence>
<dbReference type="GO" id="GO:0009089">
    <property type="term" value="P:lysine biosynthetic process via diaminopimelate"/>
    <property type="evidence" value="ECO:0007669"/>
    <property type="project" value="InterPro"/>
</dbReference>
<gene>
    <name evidence="7" type="ORF">BN000_01083</name>
</gene>
<evidence type="ECO:0000256" key="5">
    <source>
        <dbReference type="ARBA" id="ARBA00023239"/>
    </source>
</evidence>
<evidence type="ECO:0000256" key="3">
    <source>
        <dbReference type="ARBA" id="ARBA00022898"/>
    </source>
</evidence>
<sequence>MTLFELLPSVRHGLNPHLDRAVWPLSAYVDDRGRLCVGDVAADDVAAEFGTPTYVVDEEDFRARIRCYRATLPDAELIYAGRALLSVDVARWAADEGAGVNVCSAGELATALAADVPPAQIILDGVITAAELYDAVAAGVGRIVIDTPSEVSLLACRVRHPQRVLLGVIPDVGAVDQKFGFALSGGLAAGAIRRVLGQPWLNLVGLHCRLGSQLSDAARYGEAIRQMIGVMAEVRDRHQVVLTELNLGGGHGVPYLSGDPELNLRSLRATIDAALESACADYEFPRPKIVIEPGRAIAARAGMMLCRVIAVKRQPGGHTFVAVDGGTGDILGTERPGAKHTVALANRHRPTATAPVTVVGRHGDGDEIARNVALPADVRPGDLLAVACTGAYQHSTESSRSLVGRPPLVAVSGGRSRELVRRETVADLLARDRGWNGQ</sequence>
<dbReference type="InterPro" id="IPR002986">
    <property type="entry name" value="DAP_deCOOHase_LysA"/>
</dbReference>
<evidence type="ECO:0000259" key="6">
    <source>
        <dbReference type="Pfam" id="PF02784"/>
    </source>
</evidence>
<organism evidence="7 8">
    <name type="scientific">Mycobacterium europaeum</name>
    <dbReference type="NCBI Taxonomy" id="761804"/>
    <lineage>
        <taxon>Bacteria</taxon>
        <taxon>Bacillati</taxon>
        <taxon>Actinomycetota</taxon>
        <taxon>Actinomycetes</taxon>
        <taxon>Mycobacteriales</taxon>
        <taxon>Mycobacteriaceae</taxon>
        <taxon>Mycobacterium</taxon>
        <taxon>Mycobacterium simiae complex</taxon>
    </lineage>
</organism>
<dbReference type="InterPro" id="IPR009006">
    <property type="entry name" value="Ala_racemase/Decarboxylase_C"/>
</dbReference>
<dbReference type="PANTHER" id="PTHR43727:SF2">
    <property type="entry name" value="GROUP IV DECARBOXYLASE"/>
    <property type="match status" value="1"/>
</dbReference>
<dbReference type="PRINTS" id="PR01181">
    <property type="entry name" value="DAPDCRBXLASE"/>
</dbReference>